<reference evidence="7" key="1">
    <citation type="journal article" date="2019" name="Int. J. Syst. Evol. Microbiol.">
        <title>The Global Catalogue of Microorganisms (GCM) 10K type strain sequencing project: providing services to taxonomists for standard genome sequencing and annotation.</title>
        <authorList>
            <consortium name="The Broad Institute Genomics Platform"/>
            <consortium name="The Broad Institute Genome Sequencing Center for Infectious Disease"/>
            <person name="Wu L."/>
            <person name="Ma J."/>
        </authorList>
    </citation>
    <scope>NUCLEOTIDE SEQUENCE [LARGE SCALE GENOMIC DNA]</scope>
    <source>
        <strain evidence="7">CCUG 62945</strain>
    </source>
</reference>
<evidence type="ECO:0000256" key="2">
    <source>
        <dbReference type="ARBA" id="ARBA00022741"/>
    </source>
</evidence>
<dbReference type="InterPro" id="IPR052032">
    <property type="entry name" value="ATP-dep_AA_Ligase"/>
</dbReference>
<keyword evidence="3 4" id="KW-0067">ATP-binding</keyword>
<dbReference type="PROSITE" id="PS50975">
    <property type="entry name" value="ATP_GRASP"/>
    <property type="match status" value="1"/>
</dbReference>
<keyword evidence="7" id="KW-1185">Reference proteome</keyword>
<dbReference type="SUPFAM" id="SSF56059">
    <property type="entry name" value="Glutathione synthetase ATP-binding domain-like"/>
    <property type="match status" value="1"/>
</dbReference>
<name>A0ABW2QX44_9NEIS</name>
<dbReference type="PANTHER" id="PTHR43585:SF2">
    <property type="entry name" value="ATP-GRASP ENZYME FSQD"/>
    <property type="match status" value="1"/>
</dbReference>
<gene>
    <name evidence="6" type="ORF">ACFQNF_05850</name>
</gene>
<dbReference type="Gene3D" id="3.30.470.20">
    <property type="entry name" value="ATP-grasp fold, B domain"/>
    <property type="match status" value="1"/>
</dbReference>
<evidence type="ECO:0000256" key="3">
    <source>
        <dbReference type="ARBA" id="ARBA00022840"/>
    </source>
</evidence>
<evidence type="ECO:0000313" key="6">
    <source>
        <dbReference type="EMBL" id="MFC7419399.1"/>
    </source>
</evidence>
<dbReference type="Proteomes" id="UP001596473">
    <property type="component" value="Unassembled WGS sequence"/>
</dbReference>
<protein>
    <submittedName>
        <fullName evidence="6">Acetyl-CoA carboxylase biotin carboxylase subunit family protein</fullName>
    </submittedName>
</protein>
<dbReference type="InterPro" id="IPR011761">
    <property type="entry name" value="ATP-grasp"/>
</dbReference>
<comment type="caution">
    <text evidence="6">The sequence shown here is derived from an EMBL/GenBank/DDBJ whole genome shotgun (WGS) entry which is preliminary data.</text>
</comment>
<proteinExistence type="predicted"/>
<dbReference type="EMBL" id="JBHTBQ010000009">
    <property type="protein sequence ID" value="MFC7419399.1"/>
    <property type="molecule type" value="Genomic_DNA"/>
</dbReference>
<evidence type="ECO:0000313" key="7">
    <source>
        <dbReference type="Proteomes" id="UP001596473"/>
    </source>
</evidence>
<sequence length="421" mass="47484">MKNEIIPNSLCLVLGGARYGEFETLFKQGISVGLILDSNSINSIPVDHQFVLIEKFDFRESNEALSSLINTISKKWHIDAVLNTREAYVPHHRVIAQALGLPFISEESLQCVTNKTKMHEAFVRHIGEYSTALFEKTRLQNELEQIVEKIGFPLILKPTNLAASLFVSQCHHFEELNAAFLNMQSGLSAHYQKIGVSDDAVPEIQIEEFLEGSLHSQDLIISEDGRIYATPIVDVITGKDLGLNDFHHFYRGCPTKLTEAQQEVANRLTKKGAQALGLRACVAHTEFIFTEHGPRLLEIAARPGAHRNRVLEMTYDLPLNVLYYQNQKGCIADFTLTAPRPFAIVTPFPLLKKEFLGLKDIDAIQNLNSYHHHEFRVKIGDMIGPAREGFYSCFVLELLATSHEALWDDIQVIKNMGDIYK</sequence>
<dbReference type="Gene3D" id="3.40.50.20">
    <property type="match status" value="1"/>
</dbReference>
<accession>A0ABW2QX44</accession>
<evidence type="ECO:0000259" key="5">
    <source>
        <dbReference type="PROSITE" id="PS50975"/>
    </source>
</evidence>
<keyword evidence="2 4" id="KW-0547">Nucleotide-binding</keyword>
<organism evidence="6 7">
    <name type="scientific">Iodobacter arcticus</name>
    <dbReference type="NCBI Taxonomy" id="590593"/>
    <lineage>
        <taxon>Bacteria</taxon>
        <taxon>Pseudomonadati</taxon>
        <taxon>Pseudomonadota</taxon>
        <taxon>Betaproteobacteria</taxon>
        <taxon>Neisseriales</taxon>
        <taxon>Chitinibacteraceae</taxon>
        <taxon>Iodobacter</taxon>
    </lineage>
</organism>
<feature type="domain" description="ATP-grasp" evidence="5">
    <location>
        <begin position="120"/>
        <end position="328"/>
    </location>
</feature>
<dbReference type="RefSeq" id="WP_380186858.1">
    <property type="nucleotide sequence ID" value="NZ_JBHTBQ010000009.1"/>
</dbReference>
<evidence type="ECO:0000256" key="4">
    <source>
        <dbReference type="PROSITE-ProRule" id="PRU00409"/>
    </source>
</evidence>
<dbReference type="PANTHER" id="PTHR43585">
    <property type="entry name" value="FUMIPYRROLE BIOSYNTHESIS PROTEIN C"/>
    <property type="match status" value="1"/>
</dbReference>
<keyword evidence="1" id="KW-0436">Ligase</keyword>
<evidence type="ECO:0000256" key="1">
    <source>
        <dbReference type="ARBA" id="ARBA00022598"/>
    </source>
</evidence>
<dbReference type="Pfam" id="PF13535">
    <property type="entry name" value="ATP-grasp_4"/>
    <property type="match status" value="1"/>
</dbReference>